<accession>A0ACC2SWL0</accession>
<reference evidence="1" key="1">
    <citation type="submission" date="2022-04" db="EMBL/GenBank/DDBJ databases">
        <title>Genome of the entomopathogenic fungus Entomophthora muscae.</title>
        <authorList>
            <person name="Elya C."/>
            <person name="Lovett B.R."/>
            <person name="Lee E."/>
            <person name="Macias A.M."/>
            <person name="Hajek A.E."/>
            <person name="De Bivort B.L."/>
            <person name="Kasson M.T."/>
            <person name="De Fine Licht H.H."/>
            <person name="Stajich J.E."/>
        </authorList>
    </citation>
    <scope>NUCLEOTIDE SEQUENCE</scope>
    <source>
        <strain evidence="1">Berkeley</strain>
    </source>
</reference>
<dbReference type="Proteomes" id="UP001165960">
    <property type="component" value="Unassembled WGS sequence"/>
</dbReference>
<keyword evidence="2" id="KW-1185">Reference proteome</keyword>
<sequence length="95" mass="10754">MGKSAKFMKRPTKKAKETIKETKKRFQAAIPTPKKNEIKKVHASQEPSEKSVSEAKKAVDSVKVTPKKTKGKPSRILEGRPDYVDLMYGRPKSRK</sequence>
<organism evidence="1 2">
    <name type="scientific">Entomophthora muscae</name>
    <dbReference type="NCBI Taxonomy" id="34485"/>
    <lineage>
        <taxon>Eukaryota</taxon>
        <taxon>Fungi</taxon>
        <taxon>Fungi incertae sedis</taxon>
        <taxon>Zoopagomycota</taxon>
        <taxon>Entomophthoromycotina</taxon>
        <taxon>Entomophthoromycetes</taxon>
        <taxon>Entomophthorales</taxon>
        <taxon>Entomophthoraceae</taxon>
        <taxon>Entomophthora</taxon>
    </lineage>
</organism>
<protein>
    <submittedName>
        <fullName evidence="1">Uncharacterized protein</fullName>
    </submittedName>
</protein>
<comment type="caution">
    <text evidence="1">The sequence shown here is derived from an EMBL/GenBank/DDBJ whole genome shotgun (WGS) entry which is preliminary data.</text>
</comment>
<gene>
    <name evidence="1" type="ORF">DSO57_1006380</name>
</gene>
<dbReference type="EMBL" id="QTSX02004278">
    <property type="protein sequence ID" value="KAJ9066769.1"/>
    <property type="molecule type" value="Genomic_DNA"/>
</dbReference>
<name>A0ACC2SWL0_9FUNG</name>
<evidence type="ECO:0000313" key="2">
    <source>
        <dbReference type="Proteomes" id="UP001165960"/>
    </source>
</evidence>
<proteinExistence type="predicted"/>
<evidence type="ECO:0000313" key="1">
    <source>
        <dbReference type="EMBL" id="KAJ9066769.1"/>
    </source>
</evidence>